<keyword evidence="2" id="KW-0472">Membrane</keyword>
<protein>
    <submittedName>
        <fullName evidence="3">Uncharacterized protein</fullName>
    </submittedName>
</protein>
<evidence type="ECO:0000313" key="4">
    <source>
        <dbReference type="Proteomes" id="UP000325313"/>
    </source>
</evidence>
<accession>A0A5B0P855</accession>
<keyword evidence="2" id="KW-0812">Transmembrane</keyword>
<gene>
    <name evidence="3" type="ORF">PGTUg99_010104</name>
</gene>
<comment type="caution">
    <text evidence="3">The sequence shown here is derived from an EMBL/GenBank/DDBJ whole genome shotgun (WGS) entry which is preliminary data.</text>
</comment>
<sequence>MTRPLSPSSSSSPHYFCYLLTAACLQSSSKTVDKPSLCYLEQLANIPTQSAHMASSQTSLSPAATPIPKSAISMGQETGHPEATIITTPTTSSSMAIQSPSVAIQSAPQTFTPASASSVNTVQQIFSTIAPAPQPTTVPQLIATAIAKLGEPVNSSPMLPVSSSKLVLTPGVVITTIHTQKMGASHSMSTLDANILPGDQPHMAFASPLSPMILIAIGAAAFCFSLLMAISIWSCFKRRSQHRNSTLSLPHTTHRDSSSPDLQKMDLPSPTNSGYTIDTTPHSKFCEQFDYRLPVLSPTHDPHMHKRYHNDIKASYRIPPAWGATQRNLLPPKPAVTPNAMPPYAMPLRFNHHDRVMIRSPPEPRSCKMSPAEASQELQKLIEQVDFRIYEDLDLDESFSESISFSNPELFSGLTGDSLPYGGRPSATNSVAAHPPLPLPRYNYRKVTRTRPSPTLLP</sequence>
<proteinExistence type="predicted"/>
<evidence type="ECO:0000313" key="3">
    <source>
        <dbReference type="EMBL" id="KAA1097233.1"/>
    </source>
</evidence>
<feature type="transmembrane region" description="Helical" evidence="2">
    <location>
        <begin position="212"/>
        <end position="236"/>
    </location>
</feature>
<keyword evidence="2" id="KW-1133">Transmembrane helix</keyword>
<feature type="region of interest" description="Disordered" evidence="1">
    <location>
        <begin position="244"/>
        <end position="270"/>
    </location>
</feature>
<dbReference type="Proteomes" id="UP000325313">
    <property type="component" value="Unassembled WGS sequence"/>
</dbReference>
<dbReference type="EMBL" id="VDEP01000349">
    <property type="protein sequence ID" value="KAA1097233.1"/>
    <property type="molecule type" value="Genomic_DNA"/>
</dbReference>
<organism evidence="3 4">
    <name type="scientific">Puccinia graminis f. sp. tritici</name>
    <dbReference type="NCBI Taxonomy" id="56615"/>
    <lineage>
        <taxon>Eukaryota</taxon>
        <taxon>Fungi</taxon>
        <taxon>Dikarya</taxon>
        <taxon>Basidiomycota</taxon>
        <taxon>Pucciniomycotina</taxon>
        <taxon>Pucciniomycetes</taxon>
        <taxon>Pucciniales</taxon>
        <taxon>Pucciniaceae</taxon>
        <taxon>Puccinia</taxon>
    </lineage>
</organism>
<reference evidence="3 4" key="1">
    <citation type="submission" date="2019-05" db="EMBL/GenBank/DDBJ databases">
        <title>Emergence of the Ug99 lineage of the wheat stem rust pathogen through somatic hybridization.</title>
        <authorList>
            <person name="Li F."/>
            <person name="Upadhyaya N.M."/>
            <person name="Sperschneider J."/>
            <person name="Matny O."/>
            <person name="Nguyen-Phuc H."/>
            <person name="Mago R."/>
            <person name="Raley C."/>
            <person name="Miller M.E."/>
            <person name="Silverstein K.A.T."/>
            <person name="Henningsen E."/>
            <person name="Hirsch C.D."/>
            <person name="Visser B."/>
            <person name="Pretorius Z.A."/>
            <person name="Steffenson B.J."/>
            <person name="Schwessinger B."/>
            <person name="Dodds P.N."/>
            <person name="Figueroa M."/>
        </authorList>
    </citation>
    <scope>NUCLEOTIDE SEQUENCE [LARGE SCALE GENOMIC DNA]</scope>
    <source>
        <strain evidence="3 4">Ug99</strain>
    </source>
</reference>
<evidence type="ECO:0000256" key="2">
    <source>
        <dbReference type="SAM" id="Phobius"/>
    </source>
</evidence>
<dbReference type="AlphaFoldDB" id="A0A5B0P855"/>
<name>A0A5B0P855_PUCGR</name>
<dbReference type="PROSITE" id="PS51257">
    <property type="entry name" value="PROKAR_LIPOPROTEIN"/>
    <property type="match status" value="1"/>
</dbReference>
<evidence type="ECO:0000256" key="1">
    <source>
        <dbReference type="SAM" id="MobiDB-lite"/>
    </source>
</evidence>